<feature type="non-terminal residue" evidence="1">
    <location>
        <position position="1"/>
    </location>
</feature>
<accession>A0ACC2TGV4</accession>
<proteinExistence type="predicted"/>
<dbReference type="EMBL" id="QTSX02002903">
    <property type="protein sequence ID" value="KAJ9073502.1"/>
    <property type="molecule type" value="Genomic_DNA"/>
</dbReference>
<sequence length="104" mass="11843">ISFGNFTKQYLKLHWWLIINSMWTWWVIPHHMEIASYYPVISVTVCTTEEKQDPAEVVTFAANKSASGYFLFYGSIDSGQTINQPAILLDTGVSEKFMSVETAD</sequence>
<keyword evidence="2" id="KW-1185">Reference proteome</keyword>
<evidence type="ECO:0000313" key="2">
    <source>
        <dbReference type="Proteomes" id="UP001165960"/>
    </source>
</evidence>
<dbReference type="Proteomes" id="UP001165960">
    <property type="component" value="Unassembled WGS sequence"/>
</dbReference>
<evidence type="ECO:0000313" key="1">
    <source>
        <dbReference type="EMBL" id="KAJ9073502.1"/>
    </source>
</evidence>
<gene>
    <name evidence="1" type="ORF">DSO57_1015832</name>
</gene>
<comment type="caution">
    <text evidence="1">The sequence shown here is derived from an EMBL/GenBank/DDBJ whole genome shotgun (WGS) entry which is preliminary data.</text>
</comment>
<protein>
    <submittedName>
        <fullName evidence="1">Uncharacterized protein</fullName>
    </submittedName>
</protein>
<name>A0ACC2TGV4_9FUNG</name>
<reference evidence="1" key="1">
    <citation type="submission" date="2022-04" db="EMBL/GenBank/DDBJ databases">
        <title>Genome of the entomopathogenic fungus Entomophthora muscae.</title>
        <authorList>
            <person name="Elya C."/>
            <person name="Lovett B.R."/>
            <person name="Lee E."/>
            <person name="Macias A.M."/>
            <person name="Hajek A.E."/>
            <person name="De Bivort B.L."/>
            <person name="Kasson M.T."/>
            <person name="De Fine Licht H.H."/>
            <person name="Stajich J.E."/>
        </authorList>
    </citation>
    <scope>NUCLEOTIDE SEQUENCE</scope>
    <source>
        <strain evidence="1">Berkeley</strain>
    </source>
</reference>
<organism evidence="1 2">
    <name type="scientific">Entomophthora muscae</name>
    <dbReference type="NCBI Taxonomy" id="34485"/>
    <lineage>
        <taxon>Eukaryota</taxon>
        <taxon>Fungi</taxon>
        <taxon>Fungi incertae sedis</taxon>
        <taxon>Zoopagomycota</taxon>
        <taxon>Entomophthoromycotina</taxon>
        <taxon>Entomophthoromycetes</taxon>
        <taxon>Entomophthorales</taxon>
        <taxon>Entomophthoraceae</taxon>
        <taxon>Entomophthora</taxon>
    </lineage>
</organism>